<dbReference type="Pfam" id="PF03972">
    <property type="entry name" value="MmgE_PrpD_N"/>
    <property type="match status" value="1"/>
</dbReference>
<dbReference type="InterPro" id="IPR045337">
    <property type="entry name" value="MmgE_PrpD_C"/>
</dbReference>
<reference evidence="5" key="1">
    <citation type="submission" date="2021-03" db="EMBL/GenBank/DDBJ databases">
        <authorList>
            <person name="Tagirdzhanova G."/>
        </authorList>
    </citation>
    <scope>NUCLEOTIDE SEQUENCE</scope>
</reference>
<dbReference type="SUPFAM" id="SSF103378">
    <property type="entry name" value="2-methylcitrate dehydratase PrpD"/>
    <property type="match status" value="1"/>
</dbReference>
<dbReference type="NCBIfam" id="TIGR02330">
    <property type="entry name" value="prpD"/>
    <property type="match status" value="1"/>
</dbReference>
<dbReference type="InterPro" id="IPR005656">
    <property type="entry name" value="MmgE_PrpD"/>
</dbReference>
<keyword evidence="6" id="KW-1185">Reference proteome</keyword>
<dbReference type="InterPro" id="IPR012705">
    <property type="entry name" value="2Me_IsoCit_deHydtase_PrpD"/>
</dbReference>
<dbReference type="AlphaFoldDB" id="A0A8H3J7D3"/>
<evidence type="ECO:0000256" key="2">
    <source>
        <dbReference type="ARBA" id="ARBA00023239"/>
    </source>
</evidence>
<accession>A0A8H3J7D3</accession>
<comment type="similarity">
    <text evidence="1">Belongs to the PrpD family.</text>
</comment>
<dbReference type="OrthoDB" id="10055203at2759"/>
<evidence type="ECO:0000259" key="3">
    <source>
        <dbReference type="Pfam" id="PF03972"/>
    </source>
</evidence>
<dbReference type="PANTHER" id="PTHR16943">
    <property type="entry name" value="2-METHYLCITRATE DEHYDRATASE-RELATED"/>
    <property type="match status" value="1"/>
</dbReference>
<dbReference type="InterPro" id="IPR042188">
    <property type="entry name" value="MmgE/PrpD_sf_2"/>
</dbReference>
<protein>
    <recommendedName>
        <fullName evidence="7">2-methylcitrate dehydratase</fullName>
    </recommendedName>
</protein>
<dbReference type="Gene3D" id="3.30.1330.120">
    <property type="entry name" value="2-methylcitrate dehydratase PrpD"/>
    <property type="match status" value="1"/>
</dbReference>
<dbReference type="InterPro" id="IPR042183">
    <property type="entry name" value="MmgE/PrpD_sf_1"/>
</dbReference>
<evidence type="ECO:0000313" key="5">
    <source>
        <dbReference type="EMBL" id="CAF9941813.1"/>
    </source>
</evidence>
<organism evidence="5 6">
    <name type="scientific">Imshaugia aleurites</name>
    <dbReference type="NCBI Taxonomy" id="172621"/>
    <lineage>
        <taxon>Eukaryota</taxon>
        <taxon>Fungi</taxon>
        <taxon>Dikarya</taxon>
        <taxon>Ascomycota</taxon>
        <taxon>Pezizomycotina</taxon>
        <taxon>Lecanoromycetes</taxon>
        <taxon>OSLEUM clade</taxon>
        <taxon>Lecanoromycetidae</taxon>
        <taxon>Lecanorales</taxon>
        <taxon>Lecanorineae</taxon>
        <taxon>Parmeliaceae</taxon>
        <taxon>Imshaugia</taxon>
    </lineage>
</organism>
<dbReference type="GO" id="GO:0051537">
    <property type="term" value="F:2 iron, 2 sulfur cluster binding"/>
    <property type="evidence" value="ECO:0007669"/>
    <property type="project" value="InterPro"/>
</dbReference>
<gene>
    <name evidence="5" type="ORF">IMSHALPRED_002912</name>
</gene>
<comment type="caution">
    <text evidence="5">The sequence shown here is derived from an EMBL/GenBank/DDBJ whole genome shotgun (WGS) entry which is preliminary data.</text>
</comment>
<dbReference type="EMBL" id="CAJPDT010000158">
    <property type="protein sequence ID" value="CAF9941813.1"/>
    <property type="molecule type" value="Genomic_DNA"/>
</dbReference>
<dbReference type="InterPro" id="IPR045336">
    <property type="entry name" value="MmgE_PrpD_N"/>
</dbReference>
<dbReference type="GO" id="GO:0047547">
    <property type="term" value="F:2-methylcitrate dehydratase activity"/>
    <property type="evidence" value="ECO:0007669"/>
    <property type="project" value="InterPro"/>
</dbReference>
<evidence type="ECO:0000256" key="1">
    <source>
        <dbReference type="ARBA" id="ARBA00006174"/>
    </source>
</evidence>
<dbReference type="Gene3D" id="1.10.4100.10">
    <property type="entry name" value="2-methylcitrate dehydratase PrpD"/>
    <property type="match status" value="1"/>
</dbReference>
<proteinExistence type="inferred from homology"/>
<feature type="domain" description="MmgE/PrpD N-terminal" evidence="3">
    <location>
        <begin position="16"/>
        <end position="272"/>
    </location>
</feature>
<dbReference type="Pfam" id="PF19305">
    <property type="entry name" value="MmgE_PrpD_C"/>
    <property type="match status" value="1"/>
</dbReference>
<sequence length="493" mass="54223">MGASETEDGWDQVLVDIKDYVFHYKIESTNAWRTSRTAFLDALACAVESIQTSAECRSLLGPIVPGTIVPDGFRLPGTSYQLDPLKGAFDFATAIRYLDHNDTLGGADWGHPSDNLGALLAVMDWLCRSVRSGRIVHSGPPLTMKTLLEAMIKAYEIQGVFLLSNPFNAHGLDHIILVKLASTAVVSWLLGLSEVQTLAAISHVWMDGAALRIYRSGSNTIPRKGWAAGDACMRAVRLALLIRGGQLGSKTVLTMPRWGFYSNLWAGGQFELSQTFGTWAIENIFFKVMPVEGHSISAVEAALVQHARLRSLGYDAEKHIAKVEVRTNGAANMIINKTGLLHNAADRDHCMQYSLAVALLKGDVPAVDDYQDSSAWASSPAVEALRSRIVIREDEQFTKDYLDREKKSVSSGVLLSLSDRKILEEVLVEYPVGHIKHPKTLERVGRKFDSSMTLLFTKAQITQIVQVVELADATPITDLVDLLARSQETIMKM</sequence>
<evidence type="ECO:0000259" key="4">
    <source>
        <dbReference type="Pfam" id="PF19305"/>
    </source>
</evidence>
<dbReference type="PANTHER" id="PTHR16943:SF15">
    <property type="entry name" value="DEHYDRATASE (PRPD), PUTATIVE-RELATED"/>
    <property type="match status" value="1"/>
</dbReference>
<keyword evidence="2" id="KW-0456">Lyase</keyword>
<dbReference type="GO" id="GO:0005739">
    <property type="term" value="C:mitochondrion"/>
    <property type="evidence" value="ECO:0007669"/>
    <property type="project" value="TreeGrafter"/>
</dbReference>
<name>A0A8H3J7D3_9LECA</name>
<dbReference type="Proteomes" id="UP000664534">
    <property type="component" value="Unassembled WGS sequence"/>
</dbReference>
<evidence type="ECO:0008006" key="7">
    <source>
        <dbReference type="Google" id="ProtNLM"/>
    </source>
</evidence>
<dbReference type="GO" id="GO:0019679">
    <property type="term" value="P:propionate metabolic process, methylcitrate cycle"/>
    <property type="evidence" value="ECO:0007669"/>
    <property type="project" value="InterPro"/>
</dbReference>
<feature type="domain" description="MmgE/PrpD C-terminal" evidence="4">
    <location>
        <begin position="290"/>
        <end position="466"/>
    </location>
</feature>
<dbReference type="InterPro" id="IPR036148">
    <property type="entry name" value="MmgE/PrpD_sf"/>
</dbReference>
<evidence type="ECO:0000313" key="6">
    <source>
        <dbReference type="Proteomes" id="UP000664534"/>
    </source>
</evidence>